<dbReference type="GO" id="GO:0016787">
    <property type="term" value="F:hydrolase activity"/>
    <property type="evidence" value="ECO:0007669"/>
    <property type="project" value="UniProtKB-KW"/>
</dbReference>
<dbReference type="Proteomes" id="UP001597073">
    <property type="component" value="Unassembled WGS sequence"/>
</dbReference>
<evidence type="ECO:0000256" key="1">
    <source>
        <dbReference type="ARBA" id="ARBA00010515"/>
    </source>
</evidence>
<evidence type="ECO:0000259" key="3">
    <source>
        <dbReference type="Pfam" id="PF07859"/>
    </source>
</evidence>
<comment type="similarity">
    <text evidence="1">Belongs to the 'GDXG' lipolytic enzyme family.</text>
</comment>
<dbReference type="PROSITE" id="PS01173">
    <property type="entry name" value="LIPASE_GDXG_HIS"/>
    <property type="match status" value="1"/>
</dbReference>
<gene>
    <name evidence="4" type="ORF">ACFQZI_06985</name>
</gene>
<dbReference type="EMBL" id="JBHTIA010000003">
    <property type="protein sequence ID" value="MFD0764592.1"/>
    <property type="molecule type" value="Genomic_DNA"/>
</dbReference>
<comment type="caution">
    <text evidence="4">The sequence shown here is derived from an EMBL/GenBank/DDBJ whole genome shotgun (WGS) entry which is preliminary data.</text>
</comment>
<keyword evidence="5" id="KW-1185">Reference proteome</keyword>
<evidence type="ECO:0000256" key="2">
    <source>
        <dbReference type="ARBA" id="ARBA00022801"/>
    </source>
</evidence>
<name>A0ABW2ZEH0_9SPHI</name>
<feature type="domain" description="Alpha/beta hydrolase fold-3" evidence="3">
    <location>
        <begin position="94"/>
        <end position="301"/>
    </location>
</feature>
<dbReference type="InterPro" id="IPR002168">
    <property type="entry name" value="Lipase_GDXG_HIS_AS"/>
</dbReference>
<dbReference type="Pfam" id="PF07859">
    <property type="entry name" value="Abhydrolase_3"/>
    <property type="match status" value="1"/>
</dbReference>
<proteinExistence type="inferred from homology"/>
<reference evidence="5" key="1">
    <citation type="journal article" date="2019" name="Int. J. Syst. Evol. Microbiol.">
        <title>The Global Catalogue of Microorganisms (GCM) 10K type strain sequencing project: providing services to taxonomists for standard genome sequencing and annotation.</title>
        <authorList>
            <consortium name="The Broad Institute Genomics Platform"/>
            <consortium name="The Broad Institute Genome Sequencing Center for Infectious Disease"/>
            <person name="Wu L."/>
            <person name="Ma J."/>
        </authorList>
    </citation>
    <scope>NUCLEOTIDE SEQUENCE [LARGE SCALE GENOMIC DNA]</scope>
    <source>
        <strain evidence="5">CCUG 60742</strain>
    </source>
</reference>
<keyword evidence="2 4" id="KW-0378">Hydrolase</keyword>
<dbReference type="SUPFAM" id="SSF53474">
    <property type="entry name" value="alpha/beta-Hydrolases"/>
    <property type="match status" value="1"/>
</dbReference>
<dbReference type="InterPro" id="IPR029058">
    <property type="entry name" value="AB_hydrolase_fold"/>
</dbReference>
<dbReference type="PANTHER" id="PTHR48081:SF8">
    <property type="entry name" value="ALPHA_BETA HYDROLASE FOLD-3 DOMAIN-CONTAINING PROTEIN-RELATED"/>
    <property type="match status" value="1"/>
</dbReference>
<sequence>METKMNDQVFAVAEDPALSKLTKDFLAALNAPGGPGLETLPYVQARQVLTDAQNSVQVDYSGIEESELTIVSDDFSVNLNIVKPEGASAGLPVFVFIHGGGWVLGDYPTHKRMVRDLVVLSGAAGVFVNYTPSPEAKYPRAIEEIYAAVKWVAANGSQIGVDGKRLAIVGNSVGGNMSAVTAIKAKENGGPEIKIQVLMWPVTDATFDWASYRAYGKDRFLTTPLMKWMFDNYTTNAEERKSVYLSPLNATLSQLQGLPPALIQVAEADILRDQGEAYGHLLDEAGVQVTTIRYNGMIHDFGLLNPLAHLPQVKSLFVHAAAELKKYLFA</sequence>
<dbReference type="Gene3D" id="3.40.50.1820">
    <property type="entry name" value="alpha/beta hydrolase"/>
    <property type="match status" value="1"/>
</dbReference>
<organism evidence="4 5">
    <name type="scientific">Mucilaginibacter lutimaris</name>
    <dbReference type="NCBI Taxonomy" id="931629"/>
    <lineage>
        <taxon>Bacteria</taxon>
        <taxon>Pseudomonadati</taxon>
        <taxon>Bacteroidota</taxon>
        <taxon>Sphingobacteriia</taxon>
        <taxon>Sphingobacteriales</taxon>
        <taxon>Sphingobacteriaceae</taxon>
        <taxon>Mucilaginibacter</taxon>
    </lineage>
</organism>
<evidence type="ECO:0000313" key="5">
    <source>
        <dbReference type="Proteomes" id="UP001597073"/>
    </source>
</evidence>
<protein>
    <submittedName>
        <fullName evidence="4">Alpha/beta hydrolase</fullName>
    </submittedName>
</protein>
<dbReference type="InterPro" id="IPR013094">
    <property type="entry name" value="AB_hydrolase_3"/>
</dbReference>
<accession>A0ABW2ZEH0</accession>
<dbReference type="InterPro" id="IPR050300">
    <property type="entry name" value="GDXG_lipolytic_enzyme"/>
</dbReference>
<dbReference type="RefSeq" id="WP_377140279.1">
    <property type="nucleotide sequence ID" value="NZ_JBHTIA010000003.1"/>
</dbReference>
<evidence type="ECO:0000313" key="4">
    <source>
        <dbReference type="EMBL" id="MFD0764592.1"/>
    </source>
</evidence>
<dbReference type="PANTHER" id="PTHR48081">
    <property type="entry name" value="AB HYDROLASE SUPERFAMILY PROTEIN C4A8.06C"/>
    <property type="match status" value="1"/>
</dbReference>